<dbReference type="InterPro" id="IPR032710">
    <property type="entry name" value="NTF2-like_dom_sf"/>
</dbReference>
<keyword evidence="2" id="KW-1185">Reference proteome</keyword>
<name>A0A1H1RP30_9ACTN</name>
<proteinExistence type="predicted"/>
<dbReference type="SUPFAM" id="SSF54427">
    <property type="entry name" value="NTF2-like"/>
    <property type="match status" value="1"/>
</dbReference>
<sequence>MHNRRELEQAWQHYLREVAEINRSGEWGAYADLFREDVVYRRHGHAPCHGREPFRAWITTGTSTLPGSLITSVDPVWHRLDLTEGRVLMETRHTLRDPGDGSMHFALSTTLLTYGGEGLWASGDDVHNALSYTTMYRSWARAADACGTLGEDEAELFAAMGLHRRPEPMLGSGS</sequence>
<evidence type="ECO:0000313" key="1">
    <source>
        <dbReference type="EMBL" id="SDS37470.1"/>
    </source>
</evidence>
<accession>A0A1H1RP30</accession>
<dbReference type="OrthoDB" id="4713913at2"/>
<dbReference type="EMBL" id="LT629757">
    <property type="protein sequence ID" value="SDS37470.1"/>
    <property type="molecule type" value="Genomic_DNA"/>
</dbReference>
<dbReference type="AlphaFoldDB" id="A0A1H1RP30"/>
<evidence type="ECO:0000313" key="2">
    <source>
        <dbReference type="Proteomes" id="UP000198859"/>
    </source>
</evidence>
<organism evidence="1 2">
    <name type="scientific">Nocardioides scoriae</name>
    <dbReference type="NCBI Taxonomy" id="642780"/>
    <lineage>
        <taxon>Bacteria</taxon>
        <taxon>Bacillati</taxon>
        <taxon>Actinomycetota</taxon>
        <taxon>Actinomycetes</taxon>
        <taxon>Propionibacteriales</taxon>
        <taxon>Nocardioidaceae</taxon>
        <taxon>Nocardioides</taxon>
    </lineage>
</organism>
<evidence type="ECO:0008006" key="3">
    <source>
        <dbReference type="Google" id="ProtNLM"/>
    </source>
</evidence>
<dbReference type="Proteomes" id="UP000198859">
    <property type="component" value="Chromosome I"/>
</dbReference>
<protein>
    <recommendedName>
        <fullName evidence="3">SnoaL-like domain-containing protein</fullName>
    </recommendedName>
</protein>
<dbReference type="RefSeq" id="WP_091728494.1">
    <property type="nucleotide sequence ID" value="NZ_LT629757.1"/>
</dbReference>
<gene>
    <name evidence="1" type="ORF">SAMN04488570_1739</name>
</gene>
<dbReference type="STRING" id="642780.SAMN04488570_1739"/>
<reference evidence="2" key="1">
    <citation type="submission" date="2016-10" db="EMBL/GenBank/DDBJ databases">
        <authorList>
            <person name="Varghese N."/>
            <person name="Submissions S."/>
        </authorList>
    </citation>
    <scope>NUCLEOTIDE SEQUENCE [LARGE SCALE GENOMIC DNA]</scope>
    <source>
        <strain evidence="2">DSM 22127</strain>
    </source>
</reference>
<dbReference type="Gene3D" id="3.10.450.50">
    <property type="match status" value="1"/>
</dbReference>